<evidence type="ECO:0000313" key="3">
    <source>
        <dbReference type="Proteomes" id="UP000230859"/>
    </source>
</evidence>
<evidence type="ECO:0000313" key="2">
    <source>
        <dbReference type="EMBL" id="PIQ85136.1"/>
    </source>
</evidence>
<evidence type="ECO:0000256" key="1">
    <source>
        <dbReference type="SAM" id="SignalP"/>
    </source>
</evidence>
<name>A0A2H0LL93_9BACT</name>
<dbReference type="AlphaFoldDB" id="A0A2H0LL93"/>
<feature type="signal peptide" evidence="1">
    <location>
        <begin position="1"/>
        <end position="18"/>
    </location>
</feature>
<reference evidence="2 3" key="1">
    <citation type="submission" date="2017-09" db="EMBL/GenBank/DDBJ databases">
        <title>Depth-based differentiation of microbial function through sediment-hosted aquifers and enrichment of novel symbionts in the deep terrestrial subsurface.</title>
        <authorList>
            <person name="Probst A.J."/>
            <person name="Ladd B."/>
            <person name="Jarett J.K."/>
            <person name="Geller-Mcgrath D.E."/>
            <person name="Sieber C.M."/>
            <person name="Emerson J.B."/>
            <person name="Anantharaman K."/>
            <person name="Thomas B.C."/>
            <person name="Malmstrom R."/>
            <person name="Stieglmeier M."/>
            <person name="Klingl A."/>
            <person name="Woyke T."/>
            <person name="Ryan C.M."/>
            <person name="Banfield J.F."/>
        </authorList>
    </citation>
    <scope>NUCLEOTIDE SEQUENCE [LARGE SCALE GENOMIC DNA]</scope>
    <source>
        <strain evidence="2">CG11_big_fil_rev_8_21_14_0_20_45_26</strain>
    </source>
</reference>
<gene>
    <name evidence="2" type="ORF">COV74_10110</name>
</gene>
<keyword evidence="1" id="KW-0732">Signal</keyword>
<dbReference type="Pfam" id="PF11769">
    <property type="entry name" value="DUF3313"/>
    <property type="match status" value="1"/>
</dbReference>
<dbReference type="PROSITE" id="PS51257">
    <property type="entry name" value="PROKAR_LIPOPROTEIN"/>
    <property type="match status" value="1"/>
</dbReference>
<organism evidence="2 3">
    <name type="scientific">Candidatus Abzuiibacterium crystallinum</name>
    <dbReference type="NCBI Taxonomy" id="1974748"/>
    <lineage>
        <taxon>Bacteria</taxon>
        <taxon>Pseudomonadati</taxon>
        <taxon>Candidatus Omnitrophota</taxon>
        <taxon>Candidatus Abzuiibacterium</taxon>
    </lineage>
</organism>
<dbReference type="EMBL" id="PCVY01000075">
    <property type="protein sequence ID" value="PIQ85136.1"/>
    <property type="molecule type" value="Genomic_DNA"/>
</dbReference>
<proteinExistence type="predicted"/>
<evidence type="ECO:0008006" key="4">
    <source>
        <dbReference type="Google" id="ProtNLM"/>
    </source>
</evidence>
<feature type="chain" id="PRO_5013950548" description="DUF3313 domain-containing protein" evidence="1">
    <location>
        <begin position="19"/>
        <end position="249"/>
    </location>
</feature>
<accession>A0A2H0LL93</accession>
<dbReference type="InterPro" id="IPR021747">
    <property type="entry name" value="DUF3313"/>
</dbReference>
<comment type="caution">
    <text evidence="2">The sequence shown here is derived from an EMBL/GenBank/DDBJ whole genome shotgun (WGS) entry which is preliminary data.</text>
</comment>
<sequence length="249" mass="27642">MNSRPVFLQIFICLFAVACVSGCAAKADPAPSAGFIPAALLKETAGYPFHKAWVRPNLHLKDYHYLYVAPIDVEHIRQMTWWQEFGNKGNVESDLEDLARYTQEEIKNAFINHPAQPFRITSYPAEGGLALEFALTEVVPNKAVLEAMTYAFAPLGLVISTIAQSATHANSQSYVAFEAIVRDNSTQEIVATFADREGEQGALMSVRGFSWYGHAKNAIRSWAEQLVAVFNKAEDKAIPDRGAYTLKPW</sequence>
<dbReference type="Proteomes" id="UP000230859">
    <property type="component" value="Unassembled WGS sequence"/>
</dbReference>
<protein>
    <recommendedName>
        <fullName evidence="4">DUF3313 domain-containing protein</fullName>
    </recommendedName>
</protein>